<dbReference type="GO" id="GO:0005886">
    <property type="term" value="C:plasma membrane"/>
    <property type="evidence" value="ECO:0007669"/>
    <property type="project" value="TreeGrafter"/>
</dbReference>
<keyword evidence="4" id="KW-1133">Transmembrane helix</keyword>
<name>A0A154W0M2_9PROT</name>
<accession>A0A154W0M2</accession>
<dbReference type="InterPro" id="IPR012338">
    <property type="entry name" value="Beta-lactam/transpept-like"/>
</dbReference>
<keyword evidence="4" id="KW-0812">Transmembrane</keyword>
<dbReference type="InterPro" id="IPR036138">
    <property type="entry name" value="PBP_dimer_sf"/>
</dbReference>
<dbReference type="Gene3D" id="3.90.1310.10">
    <property type="entry name" value="Penicillin-binding protein 2a (Domain 2)"/>
    <property type="match status" value="1"/>
</dbReference>
<feature type="domain" description="Penicillin-binding protein transpeptidase" evidence="5">
    <location>
        <begin position="248"/>
        <end position="546"/>
    </location>
</feature>
<dbReference type="SUPFAM" id="SSF56519">
    <property type="entry name" value="Penicillin binding protein dimerisation domain"/>
    <property type="match status" value="1"/>
</dbReference>
<organism evidence="7 8">
    <name type="scientific">Oceanibaculum pacificum</name>
    <dbReference type="NCBI Taxonomy" id="580166"/>
    <lineage>
        <taxon>Bacteria</taxon>
        <taxon>Pseudomonadati</taxon>
        <taxon>Pseudomonadota</taxon>
        <taxon>Alphaproteobacteria</taxon>
        <taxon>Rhodospirillales</taxon>
        <taxon>Oceanibaculaceae</taxon>
        <taxon>Oceanibaculum</taxon>
    </lineage>
</organism>
<dbReference type="EMBL" id="LPXN01000119">
    <property type="protein sequence ID" value="KZD07001.1"/>
    <property type="molecule type" value="Genomic_DNA"/>
</dbReference>
<dbReference type="GO" id="GO:0071555">
    <property type="term" value="P:cell wall organization"/>
    <property type="evidence" value="ECO:0007669"/>
    <property type="project" value="TreeGrafter"/>
</dbReference>
<dbReference type="GO" id="GO:0004180">
    <property type="term" value="F:carboxypeptidase activity"/>
    <property type="evidence" value="ECO:0007669"/>
    <property type="project" value="UniProtKB-KW"/>
</dbReference>
<dbReference type="RefSeq" id="WP_067557272.1">
    <property type="nucleotide sequence ID" value="NZ_LPXN01000119.1"/>
</dbReference>
<dbReference type="InterPro" id="IPR050515">
    <property type="entry name" value="Beta-lactam/transpept"/>
</dbReference>
<keyword evidence="2" id="KW-0121">Carboxypeptidase</keyword>
<dbReference type="InterPro" id="IPR001460">
    <property type="entry name" value="PCN-bd_Tpept"/>
</dbReference>
<evidence type="ECO:0000256" key="1">
    <source>
        <dbReference type="ARBA" id="ARBA00004370"/>
    </source>
</evidence>
<evidence type="ECO:0000259" key="6">
    <source>
        <dbReference type="Pfam" id="PF03717"/>
    </source>
</evidence>
<dbReference type="Gene3D" id="1.10.150.770">
    <property type="match status" value="1"/>
</dbReference>
<dbReference type="PANTHER" id="PTHR30627">
    <property type="entry name" value="PEPTIDOGLYCAN D,D-TRANSPEPTIDASE"/>
    <property type="match status" value="1"/>
</dbReference>
<dbReference type="STRING" id="580166.AUP43_10410"/>
<evidence type="ECO:0000256" key="4">
    <source>
        <dbReference type="SAM" id="Phobius"/>
    </source>
</evidence>
<dbReference type="Proteomes" id="UP000076400">
    <property type="component" value="Unassembled WGS sequence"/>
</dbReference>
<comment type="caution">
    <text evidence="7">The sequence shown here is derived from an EMBL/GenBank/DDBJ whole genome shotgun (WGS) entry which is preliminary data.</text>
</comment>
<dbReference type="PANTHER" id="PTHR30627:SF1">
    <property type="entry name" value="PEPTIDOGLYCAN D,D-TRANSPEPTIDASE FTSI"/>
    <property type="match status" value="1"/>
</dbReference>
<comment type="subcellular location">
    <subcellularLocation>
        <location evidence="1">Membrane</location>
    </subcellularLocation>
</comment>
<keyword evidence="8" id="KW-1185">Reference proteome</keyword>
<evidence type="ECO:0000259" key="5">
    <source>
        <dbReference type="Pfam" id="PF00905"/>
    </source>
</evidence>
<evidence type="ECO:0000256" key="3">
    <source>
        <dbReference type="ARBA" id="ARBA00023136"/>
    </source>
</evidence>
<dbReference type="SUPFAM" id="SSF56601">
    <property type="entry name" value="beta-lactamase/transpeptidase-like"/>
    <property type="match status" value="1"/>
</dbReference>
<keyword evidence="3 4" id="KW-0472">Membrane</keyword>
<keyword evidence="2" id="KW-0645">Protease</keyword>
<dbReference type="OrthoDB" id="9789078at2"/>
<dbReference type="Pfam" id="PF03717">
    <property type="entry name" value="PBP_dimer"/>
    <property type="match status" value="1"/>
</dbReference>
<sequence length="588" mass="63719">MSRLNLRTAFKRAPNPEAPPPSHQVCLEGDVKQAIDVGRTRLVIAAALFAMAFGAVGLRLADVTVMSRGGEPRLADAPRVAAPIQTTRAEILDRNGLLLATSLYTPSLYADPQAVIDPVAAARALATVLPGISEQEIVTKLSAERRFVWIKRNLTPRQKFEINRLGIPGFYFQREERRVYPQSGAAAHVVGYTDVDGRGIAGIEQSFDEVLRSGGQPVQLSLDLRLQHIVRESLIESMTEFQAIGAAGVVLDAKTAEVLAMVSLPDFDPNHAGSIDPDAQFNRATLGVYEMGSTFKVFNHAMALDSGKVRIGGSFDATQPIRISRFTINDYHPEKRWLSVAEIFEHSSNIGSARMAMEVGVNGQQDFMKKIGMLARLPIEVPEAGLPLAPSPWREINLMTISFGHGLSVSPLHLVSGVSAMVNGGVLRPVTLLKREAGATPAGTRVIAERTSEQMRKLLRLVVEKGTGRNASAEGYLVGGKTGTAEKLSGRGYNRKARISSFVGAFPINDPKYIVLAMIDEPVGNKRTFGYATGGWVAAPVVKNIVQRMAPMYGILPVDESAPEIRRDLVLDIAPRDTQNGGKRLASY</sequence>
<evidence type="ECO:0000256" key="2">
    <source>
        <dbReference type="ARBA" id="ARBA00022645"/>
    </source>
</evidence>
<dbReference type="Pfam" id="PF00905">
    <property type="entry name" value="Transpeptidase"/>
    <property type="match status" value="1"/>
</dbReference>
<keyword evidence="2" id="KW-0378">Hydrolase</keyword>
<evidence type="ECO:0000313" key="7">
    <source>
        <dbReference type="EMBL" id="KZD07001.1"/>
    </source>
</evidence>
<dbReference type="GO" id="GO:0008658">
    <property type="term" value="F:penicillin binding"/>
    <property type="evidence" value="ECO:0007669"/>
    <property type="project" value="InterPro"/>
</dbReference>
<reference evidence="7 8" key="1">
    <citation type="submission" date="2015-12" db="EMBL/GenBank/DDBJ databases">
        <title>Genome sequence of Oceanibaculum pacificum MCCC 1A02656.</title>
        <authorList>
            <person name="Lu L."/>
            <person name="Lai Q."/>
            <person name="Shao Z."/>
            <person name="Qian P."/>
        </authorList>
    </citation>
    <scope>NUCLEOTIDE SEQUENCE [LARGE SCALE GENOMIC DNA]</scope>
    <source>
        <strain evidence="7 8">MCCC 1A02656</strain>
    </source>
</reference>
<protein>
    <submittedName>
        <fullName evidence="7">Penicillin-binding protein</fullName>
    </submittedName>
</protein>
<dbReference type="InterPro" id="IPR005311">
    <property type="entry name" value="PBP_dimer"/>
</dbReference>
<feature type="domain" description="Penicillin-binding protein dimerisation" evidence="6">
    <location>
        <begin position="84"/>
        <end position="211"/>
    </location>
</feature>
<dbReference type="AlphaFoldDB" id="A0A154W0M2"/>
<evidence type="ECO:0000313" key="8">
    <source>
        <dbReference type="Proteomes" id="UP000076400"/>
    </source>
</evidence>
<proteinExistence type="predicted"/>
<dbReference type="Gene3D" id="3.30.450.330">
    <property type="match status" value="1"/>
</dbReference>
<feature type="transmembrane region" description="Helical" evidence="4">
    <location>
        <begin position="42"/>
        <end position="61"/>
    </location>
</feature>
<gene>
    <name evidence="7" type="ORF">AUP43_10410</name>
</gene>
<dbReference type="Gene3D" id="3.40.710.10">
    <property type="entry name" value="DD-peptidase/beta-lactamase superfamily"/>
    <property type="match status" value="1"/>
</dbReference>